<dbReference type="PROSITE" id="PS50188">
    <property type="entry name" value="B302_SPRY"/>
    <property type="match status" value="1"/>
</dbReference>
<sequence length="1462" mass="166450">MSESEDLESLKVTELQHELKKRGLDTKGRKADLITRLREAITGDTPIDNPDNSDEESAPPRVKDDTSSPSSAIEDDDEDDEQEQPLTESIPNPTEPENPPSEQIEPTITKKRRLSQEEEEEEEEEKENEEGDDNKIEKNQDEDFENNNNENDELSKQRRKKKSRWGSEQDEEESPEKQITTKRTSDDEDNVDNSSTTSSSRQPDRDHHRSSRHDDDRHHTSRRSERSPEKEIPLPEEEIVQFNPEDVVLDFYTSDLNLTINTDCLSASNKSNDALCFLWAGTRATYGFKQGKICYEIRITEIIDCPHMPDSEKEKYGIRIGWSNLYSGLHALQLGEFNDSFAYTYSGKKMSKINDELSEDTYGESFGLSDILGCYIEFGYNDDENLINISFTKNGQDFGQAFELDKRKFSNDDDDDNANNENRLIFYPHILVKNIKFECNFGQLETSWSEVKNDYIFSQNIPLDERIHCSEPIVEKTDCQVILLSGLNGSGKTTWAKKYMEENRTKNFNLINAEYILSKMTIDGKLPTIKDRNDGLMLRVNICLQKIIEIAAQRRRNYIIDHVNLSRETQAKRQRLFTGYQRIGVAIVPDDDELRTRIEKVEKSENISIPSQWIREAKAKFHFLQKSSSLEDVIYPELSYEDAKTLYDKARRDYDQHRSSSSRYDRHDDHRSSRNDRNRYDDRERGSRDRDRYNRSRSRDRGSRDRDRDRDRDRGGRDRRTSREESRYSSSRRNDNYGGGGGGGGHNNNYRGGGSGGGGYSRGGGGGGYSDYRQDSRNNNYNQRGGFHEGGYHGRGGNNYNNNQSNDGWRGGGDGGGGGFHQQRNDFGGGNRGRGDYRGGNQFNNRGSYHDNQRGGGGGGGGGFRSDFNNQQRGRQFNEFDNNSQHQAGGSGGGAGGGFMPNNNNNFNQQHDRQGFGNRSSIPQQQQPNPFQNPQQQQRPQPLLQNPPSNQQQFPSQQTAIQNPNAGLALQAQNPLATNPAGVQQQNSLDSWFALYAAALNPQAAQQQQQQQQQPQQQIQPQQDANSITQQWTQWLKTAQMIHYRSSEITLQQKEIEREWLENNNEIIPFITILDSCLGSSDRPKIIEQSLYLPFRTDQPMEYEPIQWQADSSSTSRFIVQPPSPNRILQPRNEPNNNNTPVIFIDDNDDQNYVDANGDEENEAPKLTKKKGKKKKQQPKVIENNNDTSIQLNTSSNRTSTNGQKLPQKLSSKWSAGKRISGFGTGKTSAIRKFARPSNDRQQRPDSRTLFRNKPSVTGNTSRLSQEQRDQLARAVEERKQEERKRKVEKLHEQAKKREEVLNRAKLIQQDKEQKNQLRVSDNQGKIAAGAANNKKLQGNTFNNSTTFNSSMNESTNLPKTNYQPGGQQHKPVILDTTSNKILGQTKIFKQPINNTGLKKPTTLANAEYTFVVDKNNTTQRNDITLPSSSLAQPSAQHKADWTILAIPGHMHDELELDTTMT</sequence>
<dbReference type="Gene3D" id="2.60.120.920">
    <property type="match status" value="1"/>
</dbReference>
<dbReference type="SUPFAM" id="SSF68906">
    <property type="entry name" value="SAP domain"/>
    <property type="match status" value="1"/>
</dbReference>
<dbReference type="CDD" id="cd12884">
    <property type="entry name" value="SPRY_hnRNP"/>
    <property type="match status" value="1"/>
</dbReference>
<feature type="compositionally biased region" description="Gly residues" evidence="5">
    <location>
        <begin position="854"/>
        <end position="864"/>
    </location>
</feature>
<dbReference type="GO" id="GO:0000380">
    <property type="term" value="P:alternative mRNA splicing, via spliceosome"/>
    <property type="evidence" value="ECO:0007669"/>
    <property type="project" value="TreeGrafter"/>
</dbReference>
<dbReference type="Gene3D" id="1.10.720.30">
    <property type="entry name" value="SAP domain"/>
    <property type="match status" value="1"/>
</dbReference>
<evidence type="ECO:0000256" key="1">
    <source>
        <dbReference type="ARBA" id="ARBA00004123"/>
    </source>
</evidence>
<evidence type="ECO:0000313" key="9">
    <source>
        <dbReference type="Proteomes" id="UP000663881"/>
    </source>
</evidence>
<feature type="compositionally biased region" description="Low complexity" evidence="5">
    <location>
        <begin position="923"/>
        <end position="958"/>
    </location>
</feature>
<evidence type="ECO:0000256" key="5">
    <source>
        <dbReference type="SAM" id="MobiDB-lite"/>
    </source>
</evidence>
<feature type="compositionally biased region" description="Polar residues" evidence="5">
    <location>
        <begin position="1109"/>
        <end position="1118"/>
    </location>
</feature>
<feature type="compositionally biased region" description="Basic and acidic residues" evidence="5">
    <location>
        <begin position="202"/>
        <end position="233"/>
    </location>
</feature>
<dbReference type="PROSITE" id="PS50800">
    <property type="entry name" value="SAP"/>
    <property type="match status" value="1"/>
</dbReference>
<gene>
    <name evidence="8" type="ORF">OKA104_LOCUS19023</name>
</gene>
<dbReference type="InterPro" id="IPR013320">
    <property type="entry name" value="ConA-like_dom_sf"/>
</dbReference>
<dbReference type="InterPro" id="IPR043136">
    <property type="entry name" value="B30.2/SPRY_sf"/>
</dbReference>
<feature type="compositionally biased region" description="Polar residues" evidence="5">
    <location>
        <begin position="867"/>
        <end position="881"/>
    </location>
</feature>
<dbReference type="InterPro" id="IPR036361">
    <property type="entry name" value="SAP_dom_sf"/>
</dbReference>
<keyword evidence="3" id="KW-0597">Phosphoprotein</keyword>
<feature type="compositionally biased region" description="Basic and acidic residues" evidence="5">
    <location>
        <begin position="651"/>
        <end position="735"/>
    </location>
</feature>
<dbReference type="Pfam" id="PF13671">
    <property type="entry name" value="AAA_33"/>
    <property type="match status" value="1"/>
</dbReference>
<feature type="compositionally biased region" description="Acidic residues" evidence="5">
    <location>
        <begin position="117"/>
        <end position="132"/>
    </location>
</feature>
<organism evidence="8 9">
    <name type="scientific">Adineta steineri</name>
    <dbReference type="NCBI Taxonomy" id="433720"/>
    <lineage>
        <taxon>Eukaryota</taxon>
        <taxon>Metazoa</taxon>
        <taxon>Spiralia</taxon>
        <taxon>Gnathifera</taxon>
        <taxon>Rotifera</taxon>
        <taxon>Eurotatoria</taxon>
        <taxon>Bdelloidea</taxon>
        <taxon>Adinetida</taxon>
        <taxon>Adinetidae</taxon>
        <taxon>Adineta</taxon>
    </lineage>
</organism>
<dbReference type="Proteomes" id="UP000663881">
    <property type="component" value="Unassembled WGS sequence"/>
</dbReference>
<accession>A0A819C1J1</accession>
<feature type="compositionally biased region" description="Basic and acidic residues" evidence="5">
    <location>
        <begin position="1266"/>
        <end position="1296"/>
    </location>
</feature>
<evidence type="ECO:0000256" key="4">
    <source>
        <dbReference type="ARBA" id="ARBA00023242"/>
    </source>
</evidence>
<dbReference type="SUPFAM" id="SSF49899">
    <property type="entry name" value="Concanavalin A-like lectins/glucanases"/>
    <property type="match status" value="1"/>
</dbReference>
<feature type="compositionally biased region" description="Acidic residues" evidence="5">
    <location>
        <begin position="1146"/>
        <end position="1162"/>
    </location>
</feature>
<dbReference type="InterPro" id="IPR001870">
    <property type="entry name" value="B30.2/SPRY"/>
</dbReference>
<dbReference type="SUPFAM" id="SSF52540">
    <property type="entry name" value="P-loop containing nucleoside triphosphate hydrolases"/>
    <property type="match status" value="1"/>
</dbReference>
<dbReference type="InterPro" id="IPR027417">
    <property type="entry name" value="P-loop_NTPase"/>
</dbReference>
<keyword evidence="4" id="KW-0539">Nucleus</keyword>
<evidence type="ECO:0000256" key="3">
    <source>
        <dbReference type="ARBA" id="ARBA00022553"/>
    </source>
</evidence>
<feature type="compositionally biased region" description="Polar residues" evidence="5">
    <location>
        <begin position="1255"/>
        <end position="1265"/>
    </location>
</feature>
<feature type="compositionally biased region" description="Gly residues" evidence="5">
    <location>
        <begin position="737"/>
        <end position="769"/>
    </location>
</feature>
<evidence type="ECO:0000259" key="7">
    <source>
        <dbReference type="PROSITE" id="PS50800"/>
    </source>
</evidence>
<evidence type="ECO:0000259" key="6">
    <source>
        <dbReference type="PROSITE" id="PS50188"/>
    </source>
</evidence>
<dbReference type="InterPro" id="IPR003877">
    <property type="entry name" value="SPRY_dom"/>
</dbReference>
<evidence type="ECO:0000313" key="8">
    <source>
        <dbReference type="EMBL" id="CAF3810339.1"/>
    </source>
</evidence>
<feature type="compositionally biased region" description="Low complexity" evidence="5">
    <location>
        <begin position="192"/>
        <end position="201"/>
    </location>
</feature>
<dbReference type="PANTHER" id="PTHR12381">
    <property type="entry name" value="HETEROGENEOUS NUCLEAR RIBONUCLEOPROTEIN U FAMILY MEMBER"/>
    <property type="match status" value="1"/>
</dbReference>
<feature type="domain" description="SAP" evidence="7">
    <location>
        <begin position="7"/>
        <end position="41"/>
    </location>
</feature>
<feature type="compositionally biased region" description="Basic and acidic residues" evidence="5">
    <location>
        <begin position="1238"/>
        <end position="1249"/>
    </location>
</feature>
<dbReference type="InterPro" id="IPR003034">
    <property type="entry name" value="SAP_dom"/>
</dbReference>
<dbReference type="InterPro" id="IPR035778">
    <property type="entry name" value="SPRY_hnRNP_U"/>
</dbReference>
<feature type="region of interest" description="Disordered" evidence="5">
    <location>
        <begin position="651"/>
        <end position="958"/>
    </location>
</feature>
<feature type="region of interest" description="Disordered" evidence="5">
    <location>
        <begin position="1006"/>
        <end position="1025"/>
    </location>
</feature>
<feature type="compositionally biased region" description="Low complexity" evidence="5">
    <location>
        <begin position="1006"/>
        <end position="1023"/>
    </location>
</feature>
<dbReference type="SMART" id="SM00513">
    <property type="entry name" value="SAP"/>
    <property type="match status" value="1"/>
</dbReference>
<feature type="domain" description="B30.2/SPRY" evidence="6">
    <location>
        <begin position="227"/>
        <end position="446"/>
    </location>
</feature>
<feature type="compositionally biased region" description="Low complexity" evidence="5">
    <location>
        <begin position="900"/>
        <end position="909"/>
    </location>
</feature>
<dbReference type="EMBL" id="CAJOAY010001207">
    <property type="protein sequence ID" value="CAF3810339.1"/>
    <property type="molecule type" value="Genomic_DNA"/>
</dbReference>
<dbReference type="GO" id="GO:0005634">
    <property type="term" value="C:nucleus"/>
    <property type="evidence" value="ECO:0007669"/>
    <property type="project" value="UniProtKB-SubCell"/>
</dbReference>
<dbReference type="Gene3D" id="3.40.50.300">
    <property type="entry name" value="P-loop containing nucleotide triphosphate hydrolases"/>
    <property type="match status" value="1"/>
</dbReference>
<comment type="caution">
    <text evidence="8">The sequence shown here is derived from an EMBL/GenBank/DDBJ whole genome shotgun (WGS) entry which is preliminary data.</text>
</comment>
<dbReference type="GO" id="GO:0003723">
    <property type="term" value="F:RNA binding"/>
    <property type="evidence" value="ECO:0007669"/>
    <property type="project" value="TreeGrafter"/>
</dbReference>
<dbReference type="SMART" id="SM00449">
    <property type="entry name" value="SPRY"/>
    <property type="match status" value="1"/>
</dbReference>
<feature type="region of interest" description="Disordered" evidence="5">
    <location>
        <begin position="37"/>
        <end position="239"/>
    </location>
</feature>
<reference evidence="8" key="1">
    <citation type="submission" date="2021-02" db="EMBL/GenBank/DDBJ databases">
        <authorList>
            <person name="Nowell W R."/>
        </authorList>
    </citation>
    <scope>NUCLEOTIDE SEQUENCE</scope>
</reference>
<feature type="region of interest" description="Disordered" evidence="5">
    <location>
        <begin position="1109"/>
        <end position="1296"/>
    </location>
</feature>
<name>A0A819C1J1_9BILA</name>
<feature type="compositionally biased region" description="Low complexity" evidence="5">
    <location>
        <begin position="798"/>
        <end position="808"/>
    </location>
</feature>
<dbReference type="PANTHER" id="PTHR12381:SF56">
    <property type="entry name" value="B30.2_SPRY DOMAIN-CONTAINING PROTEIN-RELATED"/>
    <property type="match status" value="1"/>
</dbReference>
<feature type="compositionally biased region" description="Basic residues" evidence="5">
    <location>
        <begin position="1167"/>
        <end position="1178"/>
    </location>
</feature>
<feature type="compositionally biased region" description="Acidic residues" evidence="5">
    <location>
        <begin position="73"/>
        <end position="83"/>
    </location>
</feature>
<evidence type="ECO:0000256" key="2">
    <source>
        <dbReference type="ARBA" id="ARBA00022481"/>
    </source>
</evidence>
<proteinExistence type="predicted"/>
<feature type="compositionally biased region" description="Gly residues" evidence="5">
    <location>
        <begin position="889"/>
        <end position="899"/>
    </location>
</feature>
<comment type="subcellular location">
    <subcellularLocation>
        <location evidence="1">Nucleus</location>
    </subcellularLocation>
</comment>
<feature type="compositionally biased region" description="Gly residues" evidence="5">
    <location>
        <begin position="809"/>
        <end position="820"/>
    </location>
</feature>
<keyword evidence="2" id="KW-0488">Methylation</keyword>
<protein>
    <submittedName>
        <fullName evidence="8">Uncharacterized protein</fullName>
    </submittedName>
</protein>
<dbReference type="Pfam" id="PF02037">
    <property type="entry name" value="SAP"/>
    <property type="match status" value="1"/>
</dbReference>
<feature type="compositionally biased region" description="Polar residues" evidence="5">
    <location>
        <begin position="1183"/>
        <end position="1214"/>
    </location>
</feature>